<proteinExistence type="inferred from homology"/>
<reference evidence="4 5" key="1">
    <citation type="submission" date="2019-01" db="EMBL/GenBank/DDBJ databases">
        <title>Draft Genome Sequences of Helcococcus ovis Strains Isolated from the Uterus and Vagina of Dairy Cows with Metritis.</title>
        <authorList>
            <person name="Cunha F."/>
            <person name="Jeon S.J."/>
            <person name="Kutzer P."/>
            <person name="Galvao K.N."/>
        </authorList>
    </citation>
    <scope>NUCLEOTIDE SEQUENCE [LARGE SCALE GENOMIC DNA]</scope>
    <source>
        <strain evidence="4 5">KG-37</strain>
    </source>
</reference>
<keyword evidence="5" id="KW-1185">Reference proteome</keyword>
<dbReference type="InterPro" id="IPR000620">
    <property type="entry name" value="EamA_dom"/>
</dbReference>
<evidence type="ECO:0000313" key="5">
    <source>
        <dbReference type="Proteomes" id="UP000297454"/>
    </source>
</evidence>
<dbReference type="PANTHER" id="PTHR22911:SF137">
    <property type="entry name" value="SOLUTE CARRIER FAMILY 35 MEMBER G2-RELATED"/>
    <property type="match status" value="1"/>
</dbReference>
<dbReference type="RefSeq" id="WP_134710211.1">
    <property type="nucleotide sequence ID" value="NZ_CP119081.1"/>
</dbReference>
<dbReference type="InterPro" id="IPR037185">
    <property type="entry name" value="EmrE-like"/>
</dbReference>
<accession>A0A4R9C3E1</accession>
<dbReference type="Proteomes" id="UP000297454">
    <property type="component" value="Unassembled WGS sequence"/>
</dbReference>
<dbReference type="GeneID" id="97030387"/>
<keyword evidence="2" id="KW-1133">Transmembrane helix</keyword>
<feature type="transmembrane region" description="Helical" evidence="2">
    <location>
        <begin position="33"/>
        <end position="56"/>
    </location>
</feature>
<comment type="similarity">
    <text evidence="1">Belongs to the EamA transporter family.</text>
</comment>
<dbReference type="GO" id="GO:0016020">
    <property type="term" value="C:membrane"/>
    <property type="evidence" value="ECO:0007669"/>
    <property type="project" value="InterPro"/>
</dbReference>
<feature type="domain" description="EamA" evidence="3">
    <location>
        <begin position="8"/>
        <end position="147"/>
    </location>
</feature>
<feature type="transmembrane region" description="Helical" evidence="2">
    <location>
        <begin position="77"/>
        <end position="97"/>
    </location>
</feature>
<feature type="transmembrane region" description="Helical" evidence="2">
    <location>
        <begin position="259"/>
        <end position="277"/>
    </location>
</feature>
<keyword evidence="2" id="KW-0472">Membrane</keyword>
<feature type="transmembrane region" description="Helical" evidence="2">
    <location>
        <begin position="229"/>
        <end position="247"/>
    </location>
</feature>
<feature type="transmembrane region" description="Helical" evidence="2">
    <location>
        <begin position="283"/>
        <end position="303"/>
    </location>
</feature>
<evidence type="ECO:0000259" key="3">
    <source>
        <dbReference type="Pfam" id="PF00892"/>
    </source>
</evidence>
<sequence>MISGLLSGILWALDTVILSIVLASTNYVSTPEALMFAPFVSTFLHDLFSSIWMIIITIVKKQTNEIKRALSTKSGKFIILGALLGGPIGMSGYVIAINNIGPGLTSIISSIYPAVGVIFSIIFLKEKVKPIQIFGLILSILGVIFLSYQANKDFAGGNLILGFVAGIVCCLGWASEAVIVGYGMKDEGISDENALFIRQMSSSIFYGVVILTFLGAWKFTFSNIYTSSTLYVLIAGVFGTMSYLMYYRAINKIGASKAMPLNITYTAWSVFFSFIILKQSITLYSIILGLIIILGSIISSVDLKELKN</sequence>
<feature type="domain" description="EamA" evidence="3">
    <location>
        <begin position="161"/>
        <end position="300"/>
    </location>
</feature>
<evidence type="ECO:0000256" key="2">
    <source>
        <dbReference type="SAM" id="Phobius"/>
    </source>
</evidence>
<dbReference type="EMBL" id="SCFR01000007">
    <property type="protein sequence ID" value="TFF66746.1"/>
    <property type="molecule type" value="Genomic_DNA"/>
</dbReference>
<organism evidence="4 5">
    <name type="scientific">Helcococcus ovis</name>
    <dbReference type="NCBI Taxonomy" id="72026"/>
    <lineage>
        <taxon>Bacteria</taxon>
        <taxon>Bacillati</taxon>
        <taxon>Bacillota</taxon>
        <taxon>Tissierellia</taxon>
        <taxon>Tissierellales</taxon>
        <taxon>Peptoniphilaceae</taxon>
        <taxon>Helcococcus</taxon>
    </lineage>
</organism>
<gene>
    <name evidence="4" type="ORF">EQF91_03050</name>
</gene>
<protein>
    <submittedName>
        <fullName evidence="4">DMT family transporter</fullName>
    </submittedName>
</protein>
<name>A0A4R9C3E1_9FIRM</name>
<dbReference type="OrthoDB" id="5604143at2"/>
<dbReference type="AlphaFoldDB" id="A0A4R9C3E1"/>
<dbReference type="SUPFAM" id="SSF103481">
    <property type="entry name" value="Multidrug resistance efflux transporter EmrE"/>
    <property type="match status" value="2"/>
</dbReference>
<comment type="caution">
    <text evidence="4">The sequence shown here is derived from an EMBL/GenBank/DDBJ whole genome shotgun (WGS) entry which is preliminary data.</text>
</comment>
<dbReference type="Pfam" id="PF00892">
    <property type="entry name" value="EamA"/>
    <property type="match status" value="2"/>
</dbReference>
<dbReference type="Gene3D" id="1.10.3730.20">
    <property type="match status" value="1"/>
</dbReference>
<evidence type="ECO:0000256" key="1">
    <source>
        <dbReference type="ARBA" id="ARBA00007362"/>
    </source>
</evidence>
<dbReference type="PANTHER" id="PTHR22911">
    <property type="entry name" value="ACYL-MALONYL CONDENSING ENZYME-RELATED"/>
    <property type="match status" value="1"/>
</dbReference>
<feature type="transmembrane region" description="Helical" evidence="2">
    <location>
        <begin position="103"/>
        <end position="124"/>
    </location>
</feature>
<keyword evidence="2" id="KW-0812">Transmembrane</keyword>
<evidence type="ECO:0000313" key="4">
    <source>
        <dbReference type="EMBL" id="TFF66746.1"/>
    </source>
</evidence>
<feature type="transmembrane region" description="Helical" evidence="2">
    <location>
        <begin position="131"/>
        <end position="148"/>
    </location>
</feature>
<feature type="transmembrane region" description="Helical" evidence="2">
    <location>
        <begin position="160"/>
        <end position="183"/>
    </location>
</feature>
<feature type="transmembrane region" description="Helical" evidence="2">
    <location>
        <begin position="195"/>
        <end position="217"/>
    </location>
</feature>